<dbReference type="GO" id="GO:0034965">
    <property type="term" value="P:intronic box C/D snoRNA processing"/>
    <property type="evidence" value="ECO:0007669"/>
    <property type="project" value="TreeGrafter"/>
</dbReference>
<dbReference type="GO" id="GO:0008033">
    <property type="term" value="P:tRNA processing"/>
    <property type="evidence" value="ECO:0007669"/>
    <property type="project" value="InterPro"/>
</dbReference>
<feature type="compositionally biased region" description="Polar residues" evidence="1">
    <location>
        <begin position="1"/>
        <end position="12"/>
    </location>
</feature>
<dbReference type="GeneID" id="54487412"/>
<feature type="region of interest" description="Disordered" evidence="1">
    <location>
        <begin position="1"/>
        <end position="28"/>
    </location>
</feature>
<dbReference type="GO" id="GO:0004526">
    <property type="term" value="F:ribonuclease P activity"/>
    <property type="evidence" value="ECO:0007669"/>
    <property type="project" value="TreeGrafter"/>
</dbReference>
<dbReference type="GO" id="GO:0005829">
    <property type="term" value="C:cytosol"/>
    <property type="evidence" value="ECO:0007669"/>
    <property type="project" value="TreeGrafter"/>
</dbReference>
<dbReference type="EMBL" id="ML996565">
    <property type="protein sequence ID" value="KAF2763411.1"/>
    <property type="molecule type" value="Genomic_DNA"/>
</dbReference>
<accession>A0A6A6WMH7</accession>
<evidence type="ECO:0008006" key="4">
    <source>
        <dbReference type="Google" id="ProtNLM"/>
    </source>
</evidence>
<keyword evidence="3" id="KW-1185">Reference proteome</keyword>
<dbReference type="GO" id="GO:0000172">
    <property type="term" value="C:ribonuclease MRP complex"/>
    <property type="evidence" value="ECO:0007669"/>
    <property type="project" value="TreeGrafter"/>
</dbReference>
<dbReference type="InterPro" id="IPR013241">
    <property type="entry name" value="RNase_P_Pop3"/>
</dbReference>
<dbReference type="GO" id="GO:0000171">
    <property type="term" value="F:ribonuclease MRP activity"/>
    <property type="evidence" value="ECO:0007669"/>
    <property type="project" value="TreeGrafter"/>
</dbReference>
<evidence type="ECO:0000256" key="1">
    <source>
        <dbReference type="SAM" id="MobiDB-lite"/>
    </source>
</evidence>
<dbReference type="PANTHER" id="PTHR28272:SF1">
    <property type="entry name" value="RIBONUCLEASES P_MRP PROTEIN SUBUNIT POP3"/>
    <property type="match status" value="1"/>
</dbReference>
<feature type="region of interest" description="Disordered" evidence="1">
    <location>
        <begin position="53"/>
        <end position="95"/>
    </location>
</feature>
<name>A0A6A6WMH7_9PEZI</name>
<organism evidence="2 3">
    <name type="scientific">Pseudovirgaria hyperparasitica</name>
    <dbReference type="NCBI Taxonomy" id="470096"/>
    <lineage>
        <taxon>Eukaryota</taxon>
        <taxon>Fungi</taxon>
        <taxon>Dikarya</taxon>
        <taxon>Ascomycota</taxon>
        <taxon>Pezizomycotina</taxon>
        <taxon>Dothideomycetes</taxon>
        <taxon>Dothideomycetes incertae sedis</taxon>
        <taxon>Acrospermales</taxon>
        <taxon>Acrospermaceae</taxon>
        <taxon>Pseudovirgaria</taxon>
    </lineage>
</organism>
<dbReference type="RefSeq" id="XP_033605862.1">
    <property type="nucleotide sequence ID" value="XM_033746358.1"/>
</dbReference>
<dbReference type="AlphaFoldDB" id="A0A6A6WMH7"/>
<dbReference type="GO" id="GO:0005655">
    <property type="term" value="C:nucleolar ribonuclease P complex"/>
    <property type="evidence" value="ECO:0007669"/>
    <property type="project" value="TreeGrafter"/>
</dbReference>
<dbReference type="Proteomes" id="UP000799437">
    <property type="component" value="Unassembled WGS sequence"/>
</dbReference>
<feature type="compositionally biased region" description="Polar residues" evidence="1">
    <location>
        <begin position="75"/>
        <end position="92"/>
    </location>
</feature>
<dbReference type="PANTHER" id="PTHR28272">
    <property type="entry name" value="RIBONUCLEASES P/MRP PROTEIN SUBUNIT POP3"/>
    <property type="match status" value="1"/>
</dbReference>
<sequence length="235" mass="25886">MTETTKVLTQKSRGGRQTFKTDLPAGASLWPTINSQDTNLMLEMLLRLLQPIGHHRSINPPPSSVKRNRKRKRLSPSSELNPSSRTGSSSPEISRHVVVGINSINRRLEQQAQHRKAEPDQRSDESPANICLIFVPSSPSTKIPVQFQHLPVLARTAADAPALLIPLPLAAEKDLAKALRIARVSAVSICENAPSAEVLIEFCKKQVKPVNVPWLELALDGAIKWKGTQILIEET</sequence>
<gene>
    <name evidence="2" type="ORF">EJ05DRAFT_496242</name>
</gene>
<evidence type="ECO:0000313" key="2">
    <source>
        <dbReference type="EMBL" id="KAF2763411.1"/>
    </source>
</evidence>
<dbReference type="Pfam" id="PF08228">
    <property type="entry name" value="RNase_P_pop3"/>
    <property type="match status" value="1"/>
</dbReference>
<reference evidence="2" key="1">
    <citation type="journal article" date="2020" name="Stud. Mycol.">
        <title>101 Dothideomycetes genomes: a test case for predicting lifestyles and emergence of pathogens.</title>
        <authorList>
            <person name="Haridas S."/>
            <person name="Albert R."/>
            <person name="Binder M."/>
            <person name="Bloem J."/>
            <person name="Labutti K."/>
            <person name="Salamov A."/>
            <person name="Andreopoulos B."/>
            <person name="Baker S."/>
            <person name="Barry K."/>
            <person name="Bills G."/>
            <person name="Bluhm B."/>
            <person name="Cannon C."/>
            <person name="Castanera R."/>
            <person name="Culley D."/>
            <person name="Daum C."/>
            <person name="Ezra D."/>
            <person name="Gonzalez J."/>
            <person name="Henrissat B."/>
            <person name="Kuo A."/>
            <person name="Liang C."/>
            <person name="Lipzen A."/>
            <person name="Lutzoni F."/>
            <person name="Magnuson J."/>
            <person name="Mondo S."/>
            <person name="Nolan M."/>
            <person name="Ohm R."/>
            <person name="Pangilinan J."/>
            <person name="Park H.-J."/>
            <person name="Ramirez L."/>
            <person name="Alfaro M."/>
            <person name="Sun H."/>
            <person name="Tritt A."/>
            <person name="Yoshinaga Y."/>
            <person name="Zwiers L.-H."/>
            <person name="Turgeon B."/>
            <person name="Goodwin S."/>
            <person name="Spatafora J."/>
            <person name="Crous P."/>
            <person name="Grigoriev I."/>
        </authorList>
    </citation>
    <scope>NUCLEOTIDE SEQUENCE</scope>
    <source>
        <strain evidence="2">CBS 121739</strain>
    </source>
</reference>
<protein>
    <recommendedName>
        <fullName evidence="4">RNase P subunit Pop3</fullName>
    </recommendedName>
</protein>
<dbReference type="OrthoDB" id="20109at2759"/>
<evidence type="ECO:0000313" key="3">
    <source>
        <dbReference type="Proteomes" id="UP000799437"/>
    </source>
</evidence>
<proteinExistence type="predicted"/>
<dbReference type="GO" id="GO:0006364">
    <property type="term" value="P:rRNA processing"/>
    <property type="evidence" value="ECO:0007669"/>
    <property type="project" value="InterPro"/>
</dbReference>